<name>A0A7S1RIW5_ALECA</name>
<reference evidence="2" key="1">
    <citation type="submission" date="2021-01" db="EMBL/GenBank/DDBJ databases">
        <authorList>
            <person name="Corre E."/>
            <person name="Pelletier E."/>
            <person name="Niang G."/>
            <person name="Scheremetjew M."/>
            <person name="Finn R."/>
            <person name="Kale V."/>
            <person name="Holt S."/>
            <person name="Cochrane G."/>
            <person name="Meng A."/>
            <person name="Brown T."/>
            <person name="Cohen L."/>
        </authorList>
    </citation>
    <scope>NUCLEOTIDE SEQUENCE</scope>
    <source>
        <strain evidence="2">OF101</strain>
    </source>
</reference>
<gene>
    <name evidence="2" type="ORF">ACAT0790_LOCUS44398</name>
</gene>
<accession>A0A7S1RIW5</accession>
<dbReference type="Pfam" id="PF01549">
    <property type="entry name" value="ShK"/>
    <property type="match status" value="1"/>
</dbReference>
<dbReference type="EMBL" id="HBGE01074042">
    <property type="protein sequence ID" value="CAD9167630.1"/>
    <property type="molecule type" value="Transcribed_RNA"/>
</dbReference>
<organism evidence="2">
    <name type="scientific">Alexandrium catenella</name>
    <name type="common">Red tide dinoflagellate</name>
    <name type="synonym">Gonyaulax catenella</name>
    <dbReference type="NCBI Taxonomy" id="2925"/>
    <lineage>
        <taxon>Eukaryota</taxon>
        <taxon>Sar</taxon>
        <taxon>Alveolata</taxon>
        <taxon>Dinophyceae</taxon>
        <taxon>Gonyaulacales</taxon>
        <taxon>Pyrocystaceae</taxon>
        <taxon>Alexandrium</taxon>
    </lineage>
</organism>
<feature type="domain" description="ShKT" evidence="1">
    <location>
        <begin position="185"/>
        <end position="219"/>
    </location>
</feature>
<dbReference type="AlphaFoldDB" id="A0A7S1RIW5"/>
<evidence type="ECO:0000259" key="1">
    <source>
        <dbReference type="PROSITE" id="PS51670"/>
    </source>
</evidence>
<sequence>MASIDRLRAAQAGGAEMPAERVVSVGAAREISVANASLPDDEFALGGRARCKEVVAQDTTCAAPTAATSGSPLPHHGVELIDLCLLHEVEPWQHIAHSSAAVGGAAEVAHPHAASPPALNTSGRVSVGQDPASQICMAAIHPQSALDAARAFAEEAAAAIERLGVDEADTIAADAPNPASVQLPCIDLFESCDDWAAMGECSGTPSFMLTKCARSCGACRST</sequence>
<proteinExistence type="predicted"/>
<dbReference type="SMART" id="SM00254">
    <property type="entry name" value="ShKT"/>
    <property type="match status" value="1"/>
</dbReference>
<dbReference type="PROSITE" id="PS51670">
    <property type="entry name" value="SHKT"/>
    <property type="match status" value="1"/>
</dbReference>
<dbReference type="InterPro" id="IPR003582">
    <property type="entry name" value="ShKT_dom"/>
</dbReference>
<protein>
    <recommendedName>
        <fullName evidence="1">ShKT domain-containing protein</fullName>
    </recommendedName>
</protein>
<evidence type="ECO:0000313" key="2">
    <source>
        <dbReference type="EMBL" id="CAD9167630.1"/>
    </source>
</evidence>